<dbReference type="OrthoDB" id="191037at2759"/>
<dbReference type="GeneID" id="116051150"/>
<dbReference type="PRINTS" id="PR00501">
    <property type="entry name" value="KELCHREPEAT"/>
</dbReference>
<dbReference type="Gene3D" id="2.120.10.80">
    <property type="entry name" value="Kelch-type beta propeller"/>
    <property type="match status" value="2"/>
</dbReference>
<dbReference type="Ensembl" id="ENSSLUT00000017629.1">
    <property type="protein sequence ID" value="ENSSLUP00000017072.1"/>
    <property type="gene ID" value="ENSSLUG00000008001.1"/>
</dbReference>
<sequence>MGEQGEASAKLNVHRSEVEKKMREMASSVLTELRREGKLCDVVIKVADVEFDAHKIILCSCSSYFRTLFTGAWATSKKQRYTIPGVSPQMMHLIINYAYTHFVPLTKDNVVEVLAAADQFLVSGIVQTCCFFLEDQLCLRNCIGIWRLVDFYHFPELSHKVFRFILHRFEEIACVSQELLELSVQQLAAIIESDHLNVKRENTVFEAVLRWINHLPDQRQGLISELLPKVRLGLMTINYLQNSVMDNAVVKESIECIPIINDAVMEFMDFRNGSPKSVYSNLLGRPRLPSTILLVTGGTDDSLTATSFQAYDARADCWVTVSAGEIYRTYHGAAFLNSFVYLIGGCRIDDTYFNTVQKFDLVSCTWHQVAPMNFCRCYVSVVVQNGCIYACGGFDGVAYYNTVECYKPETDRWTMVAPMRAKRCGASATTLNGKVYICGGFNGHRSISSAECYDPDTNQWTMIAHMRSSRSGLGVAAYRDRIYAVGGTISGNSHLRSVEAYNPLTNRWTPVPSMHKPRSYFGSVVLDDRLFVVGGCNSSDTMLDVEYYDEEAGVWLSASDIGMPLSGLSCCVLHGLPELVENLFPRGSLMLPNREEAAEGATDSQLSPDTSSIVAF</sequence>
<feature type="compositionally biased region" description="Polar residues" evidence="3">
    <location>
        <begin position="602"/>
        <end position="616"/>
    </location>
</feature>
<evidence type="ECO:0000313" key="6">
    <source>
        <dbReference type="Proteomes" id="UP000694568"/>
    </source>
</evidence>
<keyword evidence="6" id="KW-1185">Reference proteome</keyword>
<dbReference type="RefSeq" id="XP_031157260.1">
    <property type="nucleotide sequence ID" value="XM_031301400.2"/>
</dbReference>
<dbReference type="InterPro" id="IPR015915">
    <property type="entry name" value="Kelch-typ_b-propeller"/>
</dbReference>
<dbReference type="SMART" id="SM00875">
    <property type="entry name" value="BACK"/>
    <property type="match status" value="1"/>
</dbReference>
<dbReference type="PANTHER" id="PTHR45632:SF5">
    <property type="entry name" value="KELCH-LIKE PROTEIN 22"/>
    <property type="match status" value="1"/>
</dbReference>
<keyword evidence="1" id="KW-0880">Kelch repeat</keyword>
<dbReference type="InterPro" id="IPR011333">
    <property type="entry name" value="SKP1/BTB/POZ_sf"/>
</dbReference>
<evidence type="ECO:0000256" key="1">
    <source>
        <dbReference type="ARBA" id="ARBA00022441"/>
    </source>
</evidence>
<evidence type="ECO:0000313" key="5">
    <source>
        <dbReference type="Ensembl" id="ENSSLUP00000017072.1"/>
    </source>
</evidence>
<dbReference type="InterPro" id="IPR017096">
    <property type="entry name" value="BTB-kelch_protein"/>
</dbReference>
<keyword evidence="2" id="KW-0677">Repeat</keyword>
<dbReference type="SMART" id="SM00612">
    <property type="entry name" value="Kelch"/>
    <property type="match status" value="6"/>
</dbReference>
<feature type="region of interest" description="Disordered" evidence="3">
    <location>
        <begin position="595"/>
        <end position="616"/>
    </location>
</feature>
<accession>A0A8D0CUR9</accession>
<organism evidence="5 6">
    <name type="scientific">Sander lucioperca</name>
    <name type="common">Pike-perch</name>
    <name type="synonym">Perca lucioperca</name>
    <dbReference type="NCBI Taxonomy" id="283035"/>
    <lineage>
        <taxon>Eukaryota</taxon>
        <taxon>Metazoa</taxon>
        <taxon>Chordata</taxon>
        <taxon>Craniata</taxon>
        <taxon>Vertebrata</taxon>
        <taxon>Euteleostomi</taxon>
        <taxon>Actinopterygii</taxon>
        <taxon>Neopterygii</taxon>
        <taxon>Teleostei</taxon>
        <taxon>Neoteleostei</taxon>
        <taxon>Acanthomorphata</taxon>
        <taxon>Eupercaria</taxon>
        <taxon>Perciformes</taxon>
        <taxon>Percoidei</taxon>
        <taxon>Percidae</taxon>
        <taxon>Luciopercinae</taxon>
        <taxon>Sander</taxon>
    </lineage>
</organism>
<dbReference type="CDD" id="cd18450">
    <property type="entry name" value="BACK_KLHL10"/>
    <property type="match status" value="1"/>
</dbReference>
<proteinExistence type="predicted"/>
<dbReference type="Pfam" id="PF00651">
    <property type="entry name" value="BTB"/>
    <property type="match status" value="1"/>
</dbReference>
<evidence type="ECO:0000259" key="4">
    <source>
        <dbReference type="PROSITE" id="PS50097"/>
    </source>
</evidence>
<dbReference type="PANTHER" id="PTHR45632">
    <property type="entry name" value="LD33804P"/>
    <property type="match status" value="1"/>
</dbReference>
<dbReference type="Gene3D" id="3.30.710.10">
    <property type="entry name" value="Potassium Channel Kv1.1, Chain A"/>
    <property type="match status" value="1"/>
</dbReference>
<evidence type="ECO:0000256" key="3">
    <source>
        <dbReference type="SAM" id="MobiDB-lite"/>
    </source>
</evidence>
<dbReference type="Pfam" id="PF01344">
    <property type="entry name" value="Kelch_1"/>
    <property type="match status" value="5"/>
</dbReference>
<evidence type="ECO:0000256" key="2">
    <source>
        <dbReference type="ARBA" id="ARBA00022737"/>
    </source>
</evidence>
<dbReference type="AlphaFoldDB" id="A0A8D0CUR9"/>
<gene>
    <name evidence="5" type="primary">LOC116051150</name>
</gene>
<dbReference type="InterPro" id="IPR006652">
    <property type="entry name" value="Kelch_1"/>
</dbReference>
<name>A0A8D0CUR9_SANLU</name>
<dbReference type="Pfam" id="PF07707">
    <property type="entry name" value="BACK"/>
    <property type="match status" value="1"/>
</dbReference>
<feature type="domain" description="BTB" evidence="4">
    <location>
        <begin position="40"/>
        <end position="107"/>
    </location>
</feature>
<dbReference type="SMART" id="SM00225">
    <property type="entry name" value="BTB"/>
    <property type="match status" value="1"/>
</dbReference>
<dbReference type="Gene3D" id="1.25.40.420">
    <property type="match status" value="1"/>
</dbReference>
<dbReference type="InterPro" id="IPR011705">
    <property type="entry name" value="BACK"/>
</dbReference>
<reference evidence="5" key="2">
    <citation type="submission" date="2025-09" db="UniProtKB">
        <authorList>
            <consortium name="Ensembl"/>
        </authorList>
    </citation>
    <scope>IDENTIFICATION</scope>
</reference>
<dbReference type="SUPFAM" id="SSF54695">
    <property type="entry name" value="POZ domain"/>
    <property type="match status" value="1"/>
</dbReference>
<dbReference type="FunFam" id="1.25.40.420:FF:000001">
    <property type="entry name" value="Kelch-like family member 12"/>
    <property type="match status" value="1"/>
</dbReference>
<dbReference type="Proteomes" id="UP000694568">
    <property type="component" value="Unplaced"/>
</dbReference>
<dbReference type="PIRSF" id="PIRSF037037">
    <property type="entry name" value="Kelch-like_protein_gigaxonin"/>
    <property type="match status" value="1"/>
</dbReference>
<dbReference type="PROSITE" id="PS50097">
    <property type="entry name" value="BTB"/>
    <property type="match status" value="1"/>
</dbReference>
<dbReference type="InterPro" id="IPR000210">
    <property type="entry name" value="BTB/POZ_dom"/>
</dbReference>
<dbReference type="SUPFAM" id="SSF117281">
    <property type="entry name" value="Kelch motif"/>
    <property type="match status" value="1"/>
</dbReference>
<protein>
    <submittedName>
        <fullName evidence="5">Kelch like family member 10</fullName>
    </submittedName>
</protein>
<reference evidence="5" key="1">
    <citation type="submission" date="2025-08" db="UniProtKB">
        <authorList>
            <consortium name="Ensembl"/>
        </authorList>
    </citation>
    <scope>IDENTIFICATION</scope>
</reference>
<dbReference type="GeneTree" id="ENSGT00940000154664"/>